<protein>
    <submittedName>
        <fullName evidence="5">MarR family winged helix-turn-helix transcriptional regulator</fullName>
    </submittedName>
</protein>
<evidence type="ECO:0000313" key="5">
    <source>
        <dbReference type="EMBL" id="MFL2028246.1"/>
    </source>
</evidence>
<keyword evidence="1" id="KW-0805">Transcription regulation</keyword>
<feature type="domain" description="HTH marR-type" evidence="4">
    <location>
        <begin position="4"/>
        <end position="138"/>
    </location>
</feature>
<dbReference type="Proteomes" id="UP001625389">
    <property type="component" value="Unassembled WGS sequence"/>
</dbReference>
<dbReference type="EMBL" id="JBGQPK010000002">
    <property type="protein sequence ID" value="MFL2028246.1"/>
    <property type="molecule type" value="Genomic_DNA"/>
</dbReference>
<comment type="caution">
    <text evidence="5">The sequence shown here is derived from an EMBL/GenBank/DDBJ whole genome shotgun (WGS) entry which is preliminary data.</text>
</comment>
<proteinExistence type="predicted"/>
<evidence type="ECO:0000256" key="2">
    <source>
        <dbReference type="ARBA" id="ARBA00023125"/>
    </source>
</evidence>
<dbReference type="SMART" id="SM00347">
    <property type="entry name" value="HTH_MARR"/>
    <property type="match status" value="1"/>
</dbReference>
<sequence>MTDKTSNTQALGQMFFTLSQAITQNRSLEEFDLTRLQVMTLRKVYQHPGISMSELATSTGISRAQLTRLITSLEARELVQRQHNQTNRRVVNVYGTTKGQTVMVEHMELIQKRIQAHVDTLTPVEQTALNTHLSASIQLMIKAGIIKADTNMTLFKE</sequence>
<dbReference type="InterPro" id="IPR036388">
    <property type="entry name" value="WH-like_DNA-bd_sf"/>
</dbReference>
<reference evidence="5 6" key="1">
    <citation type="submission" date="2024-08" db="EMBL/GenBank/DDBJ databases">
        <authorList>
            <person name="Arias E."/>
        </authorList>
    </citation>
    <scope>NUCLEOTIDE SEQUENCE [LARGE SCALE GENOMIC DNA]</scope>
    <source>
        <strain evidence="5 6">FAM 25317</strain>
    </source>
</reference>
<dbReference type="PRINTS" id="PR00598">
    <property type="entry name" value="HTHMARR"/>
</dbReference>
<organism evidence="5 6">
    <name type="scientific">Loigolactobacillus zhaoyuanensis</name>
    <dbReference type="NCBI Taxonomy" id="2486017"/>
    <lineage>
        <taxon>Bacteria</taxon>
        <taxon>Bacillati</taxon>
        <taxon>Bacillota</taxon>
        <taxon>Bacilli</taxon>
        <taxon>Lactobacillales</taxon>
        <taxon>Lactobacillaceae</taxon>
        <taxon>Loigolactobacillus</taxon>
    </lineage>
</organism>
<dbReference type="PROSITE" id="PS50995">
    <property type="entry name" value="HTH_MARR_2"/>
    <property type="match status" value="1"/>
</dbReference>
<evidence type="ECO:0000256" key="1">
    <source>
        <dbReference type="ARBA" id="ARBA00023015"/>
    </source>
</evidence>
<name>A0ABW8U8N7_9LACO</name>
<keyword evidence="3" id="KW-0804">Transcription</keyword>
<evidence type="ECO:0000259" key="4">
    <source>
        <dbReference type="PROSITE" id="PS50995"/>
    </source>
</evidence>
<evidence type="ECO:0000256" key="3">
    <source>
        <dbReference type="ARBA" id="ARBA00023163"/>
    </source>
</evidence>
<dbReference type="InterPro" id="IPR023187">
    <property type="entry name" value="Tscrpt_reg_MarR-type_CS"/>
</dbReference>
<dbReference type="SUPFAM" id="SSF46785">
    <property type="entry name" value="Winged helix' DNA-binding domain"/>
    <property type="match status" value="1"/>
</dbReference>
<dbReference type="RefSeq" id="WP_407136748.1">
    <property type="nucleotide sequence ID" value="NZ_JBGQPK010000002.1"/>
</dbReference>
<dbReference type="Gene3D" id="1.10.10.10">
    <property type="entry name" value="Winged helix-like DNA-binding domain superfamily/Winged helix DNA-binding domain"/>
    <property type="match status" value="1"/>
</dbReference>
<dbReference type="Pfam" id="PF01047">
    <property type="entry name" value="MarR"/>
    <property type="match status" value="1"/>
</dbReference>
<dbReference type="InterPro" id="IPR039422">
    <property type="entry name" value="MarR/SlyA-like"/>
</dbReference>
<dbReference type="PROSITE" id="PS01117">
    <property type="entry name" value="HTH_MARR_1"/>
    <property type="match status" value="1"/>
</dbReference>
<gene>
    <name evidence="5" type="ORF">ACEN34_01305</name>
</gene>
<dbReference type="PANTHER" id="PTHR33164:SF43">
    <property type="entry name" value="HTH-TYPE TRANSCRIPTIONAL REPRESSOR YETL"/>
    <property type="match status" value="1"/>
</dbReference>
<keyword evidence="6" id="KW-1185">Reference proteome</keyword>
<keyword evidence="2" id="KW-0238">DNA-binding</keyword>
<dbReference type="InterPro" id="IPR000835">
    <property type="entry name" value="HTH_MarR-typ"/>
</dbReference>
<evidence type="ECO:0000313" key="6">
    <source>
        <dbReference type="Proteomes" id="UP001625389"/>
    </source>
</evidence>
<accession>A0ABW8U8N7</accession>
<dbReference type="PANTHER" id="PTHR33164">
    <property type="entry name" value="TRANSCRIPTIONAL REGULATOR, MARR FAMILY"/>
    <property type="match status" value="1"/>
</dbReference>
<dbReference type="InterPro" id="IPR036390">
    <property type="entry name" value="WH_DNA-bd_sf"/>
</dbReference>